<protein>
    <submittedName>
        <fullName evidence="2">Uncharacterized protein</fullName>
    </submittedName>
</protein>
<sequence length="96" mass="9910">VDPFQKQVGALRGCSAHNRPYRLGENCHGRMPVLNHAASCGLEGRAVQSRCLLGVELGPQSLPDGIGGGALGESQRSSGPSRDGRLADTAAASDDQ</sequence>
<reference evidence="2" key="1">
    <citation type="submission" date="2018-05" db="EMBL/GenBank/DDBJ databases">
        <authorList>
            <person name="Lanie J.A."/>
            <person name="Ng W.-L."/>
            <person name="Kazmierczak K.M."/>
            <person name="Andrzejewski T.M."/>
            <person name="Davidsen T.M."/>
            <person name="Wayne K.J."/>
            <person name="Tettelin H."/>
            <person name="Glass J.I."/>
            <person name="Rusch D."/>
            <person name="Podicherti R."/>
            <person name="Tsui H.-C.T."/>
            <person name="Winkler M.E."/>
        </authorList>
    </citation>
    <scope>NUCLEOTIDE SEQUENCE</scope>
</reference>
<feature type="non-terminal residue" evidence="2">
    <location>
        <position position="1"/>
    </location>
</feature>
<evidence type="ECO:0000256" key="1">
    <source>
        <dbReference type="SAM" id="MobiDB-lite"/>
    </source>
</evidence>
<name>A0A381RMB3_9ZZZZ</name>
<organism evidence="2">
    <name type="scientific">marine metagenome</name>
    <dbReference type="NCBI Taxonomy" id="408172"/>
    <lineage>
        <taxon>unclassified sequences</taxon>
        <taxon>metagenomes</taxon>
        <taxon>ecological metagenomes</taxon>
    </lineage>
</organism>
<dbReference type="AlphaFoldDB" id="A0A381RMB3"/>
<feature type="region of interest" description="Disordered" evidence="1">
    <location>
        <begin position="62"/>
        <end position="96"/>
    </location>
</feature>
<proteinExistence type="predicted"/>
<evidence type="ECO:0000313" key="2">
    <source>
        <dbReference type="EMBL" id="SUZ93000.1"/>
    </source>
</evidence>
<dbReference type="EMBL" id="UINC01002109">
    <property type="protein sequence ID" value="SUZ93000.1"/>
    <property type="molecule type" value="Genomic_DNA"/>
</dbReference>
<accession>A0A381RMB3</accession>
<gene>
    <name evidence="2" type="ORF">METZ01_LOCUS45854</name>
</gene>